<comment type="similarity">
    <text evidence="1">Belongs to the thioredoxin family.</text>
</comment>
<dbReference type="InterPro" id="IPR011990">
    <property type="entry name" value="TPR-like_helical_dom_sf"/>
</dbReference>
<dbReference type="PROSITE" id="PS51352">
    <property type="entry name" value="THIOREDOXIN_2"/>
    <property type="match status" value="1"/>
</dbReference>
<dbReference type="Pfam" id="PF14559">
    <property type="entry name" value="TPR_19"/>
    <property type="match status" value="1"/>
</dbReference>
<evidence type="ECO:0000313" key="9">
    <source>
        <dbReference type="Proteomes" id="UP000281547"/>
    </source>
</evidence>
<dbReference type="EMBL" id="RZNJ01000004">
    <property type="protein sequence ID" value="RUT30112.1"/>
    <property type="molecule type" value="Genomic_DNA"/>
</dbReference>
<dbReference type="InterPro" id="IPR013766">
    <property type="entry name" value="Thioredoxin_domain"/>
</dbReference>
<dbReference type="RefSeq" id="WP_127188892.1">
    <property type="nucleotide sequence ID" value="NZ_RZNJ01000004.1"/>
</dbReference>
<comment type="caution">
    <text evidence="8">The sequence shown here is derived from an EMBL/GenBank/DDBJ whole genome shotgun (WGS) entry which is preliminary data.</text>
</comment>
<dbReference type="GO" id="GO:0015035">
    <property type="term" value="F:protein-disulfide reductase activity"/>
    <property type="evidence" value="ECO:0007669"/>
    <property type="project" value="UniProtKB-UniRule"/>
</dbReference>
<evidence type="ECO:0000256" key="5">
    <source>
        <dbReference type="ARBA" id="ARBA00023284"/>
    </source>
</evidence>
<evidence type="ECO:0000313" key="8">
    <source>
        <dbReference type="EMBL" id="RUT30112.1"/>
    </source>
</evidence>
<dbReference type="FunFam" id="3.40.30.10:FF:000001">
    <property type="entry name" value="Thioredoxin"/>
    <property type="match status" value="1"/>
</dbReference>
<dbReference type="PRINTS" id="PR00421">
    <property type="entry name" value="THIOREDOXIN"/>
</dbReference>
<feature type="domain" description="Thioredoxin" evidence="7">
    <location>
        <begin position="7"/>
        <end position="125"/>
    </location>
</feature>
<accession>A0A433X7S9</accession>
<dbReference type="AlphaFoldDB" id="A0A433X7S9"/>
<evidence type="ECO:0000259" key="7">
    <source>
        <dbReference type="PROSITE" id="PS51352"/>
    </source>
</evidence>
<evidence type="ECO:0000256" key="1">
    <source>
        <dbReference type="ARBA" id="ARBA00008987"/>
    </source>
</evidence>
<organism evidence="8 9">
    <name type="scientific">Arsenicitalea aurantiaca</name>
    <dbReference type="NCBI Taxonomy" id="1783274"/>
    <lineage>
        <taxon>Bacteria</taxon>
        <taxon>Pseudomonadati</taxon>
        <taxon>Pseudomonadota</taxon>
        <taxon>Alphaproteobacteria</taxon>
        <taxon>Hyphomicrobiales</taxon>
        <taxon>Devosiaceae</taxon>
        <taxon>Arsenicitalea</taxon>
    </lineage>
</organism>
<reference evidence="8 9" key="1">
    <citation type="journal article" date="2016" name="Int. J. Syst. Evol. Microbiol.">
        <title>Arsenicitalea aurantiaca gen. nov., sp. nov., a new member of the family Hyphomicrobiaceae, isolated from high-arsenic sediment.</title>
        <authorList>
            <person name="Mu Y."/>
            <person name="Zhou L."/>
            <person name="Zeng X.C."/>
            <person name="Liu L."/>
            <person name="Pan Y."/>
            <person name="Chen X."/>
            <person name="Wang J."/>
            <person name="Li S."/>
            <person name="Li W.J."/>
            <person name="Wang Y."/>
        </authorList>
    </citation>
    <scope>NUCLEOTIDE SEQUENCE [LARGE SCALE GENOMIC DNA]</scope>
    <source>
        <strain evidence="8 9">42-50</strain>
    </source>
</reference>
<dbReference type="PANTHER" id="PTHR45663">
    <property type="entry name" value="GEO12009P1"/>
    <property type="match status" value="1"/>
</dbReference>
<protein>
    <recommendedName>
        <fullName evidence="6">Thioredoxin</fullName>
    </recommendedName>
</protein>
<evidence type="ECO:0000256" key="4">
    <source>
        <dbReference type="ARBA" id="ARBA00023157"/>
    </source>
</evidence>
<dbReference type="PANTHER" id="PTHR45663:SF11">
    <property type="entry name" value="GEO12009P1"/>
    <property type="match status" value="1"/>
</dbReference>
<dbReference type="NCBIfam" id="TIGR01068">
    <property type="entry name" value="thioredoxin"/>
    <property type="match status" value="1"/>
</dbReference>
<gene>
    <name evidence="8" type="primary">trxA</name>
    <name evidence="8" type="ORF">EMQ25_12355</name>
</gene>
<evidence type="ECO:0000256" key="3">
    <source>
        <dbReference type="ARBA" id="ARBA00022982"/>
    </source>
</evidence>
<evidence type="ECO:0000256" key="2">
    <source>
        <dbReference type="ARBA" id="ARBA00022448"/>
    </source>
</evidence>
<dbReference type="Gene3D" id="1.25.40.10">
    <property type="entry name" value="Tetratricopeptide repeat domain"/>
    <property type="match status" value="2"/>
</dbReference>
<evidence type="ECO:0000256" key="6">
    <source>
        <dbReference type="NCBIfam" id="TIGR01068"/>
    </source>
</evidence>
<name>A0A433X7S9_9HYPH</name>
<dbReference type="InterPro" id="IPR005746">
    <property type="entry name" value="Thioredoxin"/>
</dbReference>
<dbReference type="CDD" id="cd02956">
    <property type="entry name" value="ybbN"/>
    <property type="match status" value="1"/>
</dbReference>
<dbReference type="SUPFAM" id="SSF52833">
    <property type="entry name" value="Thioredoxin-like"/>
    <property type="match status" value="1"/>
</dbReference>
<dbReference type="OrthoDB" id="9790390at2"/>
<dbReference type="Gene3D" id="3.40.30.10">
    <property type="entry name" value="Glutaredoxin"/>
    <property type="match status" value="1"/>
</dbReference>
<dbReference type="PROSITE" id="PS00194">
    <property type="entry name" value="THIOREDOXIN_1"/>
    <property type="match status" value="1"/>
</dbReference>
<dbReference type="InterPro" id="IPR036249">
    <property type="entry name" value="Thioredoxin-like_sf"/>
</dbReference>
<sequence>MTIEINSATPQGTPPAGLIKDASTQSFRADVLEASLEAPVLVDFWAPWCGPCRQLTPALEKVVNEKGGKVRLVKVNIDENQALAGQMGIQSIPAVFAFAGGRPVDGFMGALPESEVRRFIDKVIAGAPAAKPQEGSLEEQIGAAMEAAEAALAARDFPRAAQIFGMVIQHQPDHAEALIGIARVYLEVGELDEARAALDQVPEPKRTGAGFASVESALRLATEAAELSGGGAELEARLAADPDDHEARFELAILRNGENRRVEAAEALVALMKRDREWNEDGARRKLLEFFEAWGPKDPATLKGRRLLSALLFS</sequence>
<keyword evidence="9" id="KW-1185">Reference proteome</keyword>
<keyword evidence="4" id="KW-1015">Disulfide bond</keyword>
<keyword evidence="3" id="KW-0249">Electron transport</keyword>
<dbReference type="Pfam" id="PF00085">
    <property type="entry name" value="Thioredoxin"/>
    <property type="match status" value="1"/>
</dbReference>
<keyword evidence="2" id="KW-0813">Transport</keyword>
<dbReference type="GO" id="GO:0006950">
    <property type="term" value="P:response to stress"/>
    <property type="evidence" value="ECO:0007669"/>
    <property type="project" value="UniProtKB-ARBA"/>
</dbReference>
<dbReference type="Pfam" id="PF14561">
    <property type="entry name" value="TPR_20"/>
    <property type="match status" value="1"/>
</dbReference>
<dbReference type="SUPFAM" id="SSF48452">
    <property type="entry name" value="TPR-like"/>
    <property type="match status" value="1"/>
</dbReference>
<dbReference type="Proteomes" id="UP000281547">
    <property type="component" value="Unassembled WGS sequence"/>
</dbReference>
<proteinExistence type="inferred from homology"/>
<dbReference type="GO" id="GO:0005829">
    <property type="term" value="C:cytosol"/>
    <property type="evidence" value="ECO:0007669"/>
    <property type="project" value="TreeGrafter"/>
</dbReference>
<dbReference type="InterPro" id="IPR017937">
    <property type="entry name" value="Thioredoxin_CS"/>
</dbReference>
<keyword evidence="5" id="KW-0676">Redox-active center</keyword>
<dbReference type="GO" id="GO:0045454">
    <property type="term" value="P:cell redox homeostasis"/>
    <property type="evidence" value="ECO:0007669"/>
    <property type="project" value="TreeGrafter"/>
</dbReference>